<dbReference type="Pfam" id="PF11744">
    <property type="entry name" value="ALMT"/>
    <property type="match status" value="1"/>
</dbReference>
<dbReference type="GeneID" id="115740880"/>
<accession>A0A8B8P6A3</accession>
<evidence type="ECO:0000256" key="1">
    <source>
        <dbReference type="ARBA" id="ARBA00004141"/>
    </source>
</evidence>
<feature type="transmembrane region" description="Helical" evidence="10">
    <location>
        <begin position="179"/>
        <end position="197"/>
    </location>
</feature>
<evidence type="ECO:0000313" key="11">
    <source>
        <dbReference type="Proteomes" id="UP000827889"/>
    </source>
</evidence>
<dbReference type="PANTHER" id="PTHR31086">
    <property type="entry name" value="ALUMINUM-ACTIVATED MALATE TRANSPORTER 10"/>
    <property type="match status" value="1"/>
</dbReference>
<reference evidence="12" key="1">
    <citation type="submission" date="2025-08" db="UniProtKB">
        <authorList>
            <consortium name="RefSeq"/>
        </authorList>
    </citation>
    <scope>IDENTIFICATION</scope>
    <source>
        <tissue evidence="12">Leaf</tissue>
    </source>
</reference>
<dbReference type="GO" id="GO:0016020">
    <property type="term" value="C:membrane"/>
    <property type="evidence" value="ECO:0007669"/>
    <property type="project" value="UniProtKB-SubCell"/>
</dbReference>
<keyword evidence="6" id="KW-0406">Ion transport</keyword>
<dbReference type="GO" id="GO:0034220">
    <property type="term" value="P:monoatomic ion transmembrane transport"/>
    <property type="evidence" value="ECO:0007669"/>
    <property type="project" value="UniProtKB-KW"/>
</dbReference>
<evidence type="ECO:0000256" key="9">
    <source>
        <dbReference type="SAM" id="MobiDB-lite"/>
    </source>
</evidence>
<keyword evidence="4 10" id="KW-0812">Transmembrane</keyword>
<evidence type="ECO:0000256" key="10">
    <source>
        <dbReference type="SAM" id="Phobius"/>
    </source>
</evidence>
<dbReference type="OrthoDB" id="68611at2759"/>
<keyword evidence="5 10" id="KW-1133">Transmembrane helix</keyword>
<comment type="subcellular location">
    <subcellularLocation>
        <location evidence="1">Membrane</location>
        <topology evidence="1">Multi-pass membrane protein</topology>
    </subcellularLocation>
</comment>
<dbReference type="GO" id="GO:0015743">
    <property type="term" value="P:malate transport"/>
    <property type="evidence" value="ECO:0007669"/>
    <property type="project" value="InterPro"/>
</dbReference>
<feature type="compositionally biased region" description="Basic and acidic residues" evidence="9">
    <location>
        <begin position="488"/>
        <end position="500"/>
    </location>
</feature>
<protein>
    <submittedName>
        <fullName evidence="12">Aluminum-activated malate transporter 10-like</fullName>
    </submittedName>
</protein>
<evidence type="ECO:0000313" key="12">
    <source>
        <dbReference type="RefSeq" id="XP_030530380.1"/>
    </source>
</evidence>
<feature type="compositionally biased region" description="Polar residues" evidence="9">
    <location>
        <begin position="476"/>
        <end position="487"/>
    </location>
</feature>
<dbReference type="RefSeq" id="XP_030530380.1">
    <property type="nucleotide sequence ID" value="XM_030674520.2"/>
</dbReference>
<name>A0A8B8P6A3_9MYRT</name>
<evidence type="ECO:0000256" key="6">
    <source>
        <dbReference type="ARBA" id="ARBA00023065"/>
    </source>
</evidence>
<evidence type="ECO:0000256" key="7">
    <source>
        <dbReference type="ARBA" id="ARBA00023136"/>
    </source>
</evidence>
<feature type="transmembrane region" description="Helical" evidence="10">
    <location>
        <begin position="209"/>
        <end position="231"/>
    </location>
</feature>
<organism evidence="11 12">
    <name type="scientific">Rhodamnia argentea</name>
    <dbReference type="NCBI Taxonomy" id="178133"/>
    <lineage>
        <taxon>Eukaryota</taxon>
        <taxon>Viridiplantae</taxon>
        <taxon>Streptophyta</taxon>
        <taxon>Embryophyta</taxon>
        <taxon>Tracheophyta</taxon>
        <taxon>Spermatophyta</taxon>
        <taxon>Magnoliopsida</taxon>
        <taxon>eudicotyledons</taxon>
        <taxon>Gunneridae</taxon>
        <taxon>Pentapetalae</taxon>
        <taxon>rosids</taxon>
        <taxon>malvids</taxon>
        <taxon>Myrtales</taxon>
        <taxon>Myrtaceae</taxon>
        <taxon>Myrtoideae</taxon>
        <taxon>Myrteae</taxon>
        <taxon>Australasian group</taxon>
        <taxon>Rhodamnia</taxon>
    </lineage>
</organism>
<keyword evidence="11" id="KW-1185">Reference proteome</keyword>
<dbReference type="Proteomes" id="UP000827889">
    <property type="component" value="Chromosome 9"/>
</dbReference>
<feature type="transmembrane region" description="Helical" evidence="10">
    <location>
        <begin position="148"/>
        <end position="167"/>
    </location>
</feature>
<feature type="transmembrane region" description="Helical" evidence="10">
    <location>
        <begin position="124"/>
        <end position="142"/>
    </location>
</feature>
<proteinExistence type="inferred from homology"/>
<evidence type="ECO:0000256" key="4">
    <source>
        <dbReference type="ARBA" id="ARBA00022692"/>
    </source>
</evidence>
<evidence type="ECO:0000256" key="5">
    <source>
        <dbReference type="ARBA" id="ARBA00022989"/>
    </source>
</evidence>
<keyword evidence="8" id="KW-0407">Ion channel</keyword>
<keyword evidence="7 10" id="KW-0472">Membrane</keyword>
<keyword evidence="3" id="KW-0813">Transport</keyword>
<sequence>MSQAKEMNNGLEWTIKMADGTSGTLAPHEGPVMKAWNSLVGLFSRFVSAIWRFLEKAWNLGVDDPRKVVHGLKVGMALSVVSLFYYMRPLYEGVGGNAMWAVMTVVVVFEQTVGATICKCLNRVCGTFLAGFLGVGVNWVANRSGEKFEPLIIGASLFLLASAATFSRFIPAVKARFDYGAMIFILTFSLVSVSGYRVDELFSLAHQRISTIVVGTSLCITVSMLVCPIWAGTELHNLILRNLDKLSCSLEGCAIEYFDGSTEGGKNEPIKNLQGYKCALTSKAIEETMANFARWEPAHGCFNFQHPWKQYLKVGASIRRCAYCVEALYGCIYSETQAPESIKGHLASMCLRVSSKSSNVIKELAQAIKATRKSSTTDFMVGEMDDAVKDLQSCLADLPNLLLPLPSPEVSGTESEKAEKPAVSSAATSLLGVVPLVTLASLLIETAGRIREVVDEVEGLADLAKFKPAAHEKLNHSQPTSRIALQKQNEEGTEKALERV</sequence>
<evidence type="ECO:0000256" key="3">
    <source>
        <dbReference type="ARBA" id="ARBA00022448"/>
    </source>
</evidence>
<evidence type="ECO:0000256" key="2">
    <source>
        <dbReference type="ARBA" id="ARBA00007079"/>
    </source>
</evidence>
<evidence type="ECO:0000256" key="8">
    <source>
        <dbReference type="ARBA" id="ARBA00023303"/>
    </source>
</evidence>
<dbReference type="KEGG" id="rarg:115740880"/>
<dbReference type="AlphaFoldDB" id="A0A8B8P6A3"/>
<feature type="transmembrane region" description="Helical" evidence="10">
    <location>
        <begin position="98"/>
        <end position="117"/>
    </location>
</feature>
<gene>
    <name evidence="12" type="primary">LOC115740880</name>
</gene>
<feature type="region of interest" description="Disordered" evidence="9">
    <location>
        <begin position="471"/>
        <end position="500"/>
    </location>
</feature>
<comment type="similarity">
    <text evidence="2">Belongs to the aromatic acid exporter (TC 2.A.85) family.</text>
</comment>
<dbReference type="InterPro" id="IPR020966">
    <property type="entry name" value="ALMT"/>
</dbReference>